<comment type="caution">
    <text evidence="3">The sequence shown here is derived from an EMBL/GenBank/DDBJ whole genome shotgun (WGS) entry which is preliminary data.</text>
</comment>
<proteinExistence type="predicted"/>
<protein>
    <submittedName>
        <fullName evidence="3">Uncharacterized protein</fullName>
    </submittedName>
</protein>
<keyword evidence="2" id="KW-0732">Signal</keyword>
<evidence type="ECO:0000313" key="3">
    <source>
        <dbReference type="EMBL" id="ORZ38871.1"/>
    </source>
</evidence>
<organism evidence="3 4">
    <name type="scientific">Catenaria anguillulae PL171</name>
    <dbReference type="NCBI Taxonomy" id="765915"/>
    <lineage>
        <taxon>Eukaryota</taxon>
        <taxon>Fungi</taxon>
        <taxon>Fungi incertae sedis</taxon>
        <taxon>Blastocladiomycota</taxon>
        <taxon>Blastocladiomycetes</taxon>
        <taxon>Blastocladiales</taxon>
        <taxon>Catenariaceae</taxon>
        <taxon>Catenaria</taxon>
    </lineage>
</organism>
<dbReference type="Proteomes" id="UP000193411">
    <property type="component" value="Unassembled WGS sequence"/>
</dbReference>
<evidence type="ECO:0000256" key="2">
    <source>
        <dbReference type="SAM" id="SignalP"/>
    </source>
</evidence>
<feature type="chain" id="PRO_5012101563" evidence="2">
    <location>
        <begin position="17"/>
        <end position="422"/>
    </location>
</feature>
<evidence type="ECO:0000313" key="4">
    <source>
        <dbReference type="Proteomes" id="UP000193411"/>
    </source>
</evidence>
<name>A0A1Y2HYR1_9FUNG</name>
<dbReference type="EMBL" id="MCFL01000007">
    <property type="protein sequence ID" value="ORZ38871.1"/>
    <property type="molecule type" value="Genomic_DNA"/>
</dbReference>
<accession>A0A1Y2HYR1</accession>
<sequence>MVSYFIVSVFIHFATTASYGINRRSIYSWLIPSPDIIKHTPGLVCAIHDSPSMGGTRFDGNMGTRAPLALTLYDPSTRPRRIPSLPFGPQEGLTADPWIRAGDRLDPSAHTRTELLSWDTSVPRGALTSTHPALLPTPPISIFTHGAPDLISPFLTDSCAGSSRKRSDGLACRLIQVATDTADTSAPLKFGFFAIGSALRRLELAAVDLRSAFQWLTGRDAWQSGLLWIQPTRIASFPWFGWIEADRREPTCAVLVDWVSGPCRLRQGAFGRFGLLPPAFLERLIDTHKVANTLVASRKRHVLEWAAQRRTAKEQVAARKRALMAELRALSELRAKMAVEEGQRRRLLVEREKARLLGEYEEKVKRARKEAEGQNQVSATEDERKLLSLPTEPMEVDPQTVTQTEEAKSSTREPTCRARNAR</sequence>
<dbReference type="AlphaFoldDB" id="A0A1Y2HYR1"/>
<feature type="signal peptide" evidence="2">
    <location>
        <begin position="1"/>
        <end position="16"/>
    </location>
</feature>
<keyword evidence="4" id="KW-1185">Reference proteome</keyword>
<evidence type="ECO:0000256" key="1">
    <source>
        <dbReference type="SAM" id="MobiDB-lite"/>
    </source>
</evidence>
<reference evidence="3 4" key="1">
    <citation type="submission" date="2016-07" db="EMBL/GenBank/DDBJ databases">
        <title>Pervasive Adenine N6-methylation of Active Genes in Fungi.</title>
        <authorList>
            <consortium name="DOE Joint Genome Institute"/>
            <person name="Mondo S.J."/>
            <person name="Dannebaum R.O."/>
            <person name="Kuo R.C."/>
            <person name="Labutti K."/>
            <person name="Haridas S."/>
            <person name="Kuo A."/>
            <person name="Salamov A."/>
            <person name="Ahrendt S.R."/>
            <person name="Lipzen A."/>
            <person name="Sullivan W."/>
            <person name="Andreopoulos W.B."/>
            <person name="Clum A."/>
            <person name="Lindquist E."/>
            <person name="Daum C."/>
            <person name="Ramamoorthy G.K."/>
            <person name="Gryganskyi A."/>
            <person name="Culley D."/>
            <person name="Magnuson J.K."/>
            <person name="James T.Y."/>
            <person name="O'Malley M.A."/>
            <person name="Stajich J.E."/>
            <person name="Spatafora J.W."/>
            <person name="Visel A."/>
            <person name="Grigoriev I.V."/>
        </authorList>
    </citation>
    <scope>NUCLEOTIDE SEQUENCE [LARGE SCALE GENOMIC DNA]</scope>
    <source>
        <strain evidence="3 4">PL171</strain>
    </source>
</reference>
<feature type="compositionally biased region" description="Basic and acidic residues" evidence="1">
    <location>
        <begin position="405"/>
        <end position="416"/>
    </location>
</feature>
<gene>
    <name evidence="3" type="ORF">BCR44DRAFT_1540928</name>
</gene>
<feature type="region of interest" description="Disordered" evidence="1">
    <location>
        <begin position="366"/>
        <end position="422"/>
    </location>
</feature>